<keyword evidence="8" id="KW-1015">Disulfide bond</keyword>
<feature type="compositionally biased region" description="Polar residues" evidence="13">
    <location>
        <begin position="1929"/>
        <end position="1944"/>
    </location>
</feature>
<accession>A0AAN8P594</accession>
<feature type="domain" description="Chitin-binding type-2" evidence="15">
    <location>
        <begin position="1228"/>
        <end position="1287"/>
    </location>
</feature>
<evidence type="ECO:0000259" key="16">
    <source>
        <dbReference type="PROSITE" id="PS51910"/>
    </source>
</evidence>
<feature type="compositionally biased region" description="Low complexity" evidence="13">
    <location>
        <begin position="1190"/>
        <end position="1217"/>
    </location>
</feature>
<feature type="compositionally biased region" description="Polar residues" evidence="13">
    <location>
        <begin position="1171"/>
        <end position="1180"/>
    </location>
</feature>
<dbReference type="InterPro" id="IPR001223">
    <property type="entry name" value="Glyco_hydro18_cat"/>
</dbReference>
<dbReference type="GO" id="GO:0006032">
    <property type="term" value="P:chitin catabolic process"/>
    <property type="evidence" value="ECO:0007669"/>
    <property type="project" value="UniProtKB-KW"/>
</dbReference>
<feature type="compositionally biased region" description="Acidic residues" evidence="13">
    <location>
        <begin position="1459"/>
        <end position="1502"/>
    </location>
</feature>
<evidence type="ECO:0000256" key="9">
    <source>
        <dbReference type="ARBA" id="ARBA00023277"/>
    </source>
</evidence>
<dbReference type="Gene3D" id="3.10.50.10">
    <property type="match status" value="5"/>
</dbReference>
<dbReference type="GO" id="GO:0005576">
    <property type="term" value="C:extracellular region"/>
    <property type="evidence" value="ECO:0007669"/>
    <property type="project" value="InterPro"/>
</dbReference>
<keyword evidence="7" id="KW-0146">Chitin degradation</keyword>
<evidence type="ECO:0000259" key="15">
    <source>
        <dbReference type="PROSITE" id="PS50940"/>
    </source>
</evidence>
<dbReference type="Gene3D" id="2.170.140.10">
    <property type="entry name" value="Chitin binding domain"/>
    <property type="match status" value="5"/>
</dbReference>
<evidence type="ECO:0000256" key="2">
    <source>
        <dbReference type="ARBA" id="ARBA00009121"/>
    </source>
</evidence>
<protein>
    <recommendedName>
        <fullName evidence="3">chitinase</fullName>
        <ecNumber evidence="3">3.2.1.14</ecNumber>
    </recommendedName>
</protein>
<dbReference type="InterPro" id="IPR036508">
    <property type="entry name" value="Chitin-bd_dom_sf"/>
</dbReference>
<evidence type="ECO:0000256" key="3">
    <source>
        <dbReference type="ARBA" id="ARBA00012729"/>
    </source>
</evidence>
<feature type="compositionally biased region" description="Acidic residues" evidence="13">
    <location>
        <begin position="2358"/>
        <end position="2367"/>
    </location>
</feature>
<name>A0AAN8P594_POLSC</name>
<organism evidence="17 18">
    <name type="scientific">Polyplax serrata</name>
    <name type="common">Common mouse louse</name>
    <dbReference type="NCBI Taxonomy" id="468196"/>
    <lineage>
        <taxon>Eukaryota</taxon>
        <taxon>Metazoa</taxon>
        <taxon>Ecdysozoa</taxon>
        <taxon>Arthropoda</taxon>
        <taxon>Hexapoda</taxon>
        <taxon>Insecta</taxon>
        <taxon>Pterygota</taxon>
        <taxon>Neoptera</taxon>
        <taxon>Paraneoptera</taxon>
        <taxon>Psocodea</taxon>
        <taxon>Troctomorpha</taxon>
        <taxon>Phthiraptera</taxon>
        <taxon>Anoplura</taxon>
        <taxon>Polyplacidae</taxon>
        <taxon>Polyplax</taxon>
    </lineage>
</organism>
<keyword evidence="10 12" id="KW-0326">Glycosidase</keyword>
<dbReference type="EC" id="3.2.1.14" evidence="3"/>
<feature type="domain" description="GH18" evidence="16">
    <location>
        <begin position="2529"/>
        <end position="2898"/>
    </location>
</feature>
<dbReference type="SUPFAM" id="SSF54556">
    <property type="entry name" value="Chitinase insertion domain"/>
    <property type="match status" value="5"/>
</dbReference>
<feature type="domain" description="GH18" evidence="16">
    <location>
        <begin position="248"/>
        <end position="639"/>
    </location>
</feature>
<dbReference type="InterPro" id="IPR001579">
    <property type="entry name" value="Glyco_hydro_18_chit_AS"/>
</dbReference>
<feature type="compositionally biased region" description="Low complexity" evidence="13">
    <location>
        <begin position="1150"/>
        <end position="1161"/>
    </location>
</feature>
<dbReference type="PANTHER" id="PTHR11177:SF359">
    <property type="entry name" value="CHITINASE 10-RELATED"/>
    <property type="match status" value="1"/>
</dbReference>
<dbReference type="PROSITE" id="PS51910">
    <property type="entry name" value="GH18_2"/>
    <property type="match status" value="5"/>
</dbReference>
<dbReference type="InterPro" id="IPR050314">
    <property type="entry name" value="Glycosyl_Hydrlase_18"/>
</dbReference>
<feature type="compositionally biased region" description="Pro residues" evidence="13">
    <location>
        <begin position="1139"/>
        <end position="1149"/>
    </location>
</feature>
<evidence type="ECO:0000256" key="10">
    <source>
        <dbReference type="ARBA" id="ARBA00023295"/>
    </source>
</evidence>
<dbReference type="SMART" id="SM00636">
    <property type="entry name" value="Glyco_18"/>
    <property type="match status" value="5"/>
</dbReference>
<dbReference type="GO" id="GO:0008061">
    <property type="term" value="F:chitin binding"/>
    <property type="evidence" value="ECO:0007669"/>
    <property type="project" value="UniProtKB-KW"/>
</dbReference>
<dbReference type="FunFam" id="3.20.20.80:FF:000007">
    <property type="entry name" value="Acidic mammalian chitinase"/>
    <property type="match status" value="4"/>
</dbReference>
<dbReference type="FunFam" id="3.10.50.10:FF:000001">
    <property type="entry name" value="Chitinase 3-like 1"/>
    <property type="match status" value="2"/>
</dbReference>
<keyword evidence="5 14" id="KW-0732">Signal</keyword>
<dbReference type="PROSITE" id="PS01095">
    <property type="entry name" value="GH18_1"/>
    <property type="match status" value="4"/>
</dbReference>
<dbReference type="PROSITE" id="PS50940">
    <property type="entry name" value="CHIT_BIND_II"/>
    <property type="match status" value="5"/>
</dbReference>
<dbReference type="GO" id="GO:0008843">
    <property type="term" value="F:endochitinase activity"/>
    <property type="evidence" value="ECO:0007669"/>
    <property type="project" value="UniProtKB-EC"/>
</dbReference>
<dbReference type="Pfam" id="PF01607">
    <property type="entry name" value="CBM_14"/>
    <property type="match status" value="5"/>
</dbReference>
<reference evidence="17 18" key="1">
    <citation type="submission" date="2023-10" db="EMBL/GenBank/DDBJ databases">
        <title>Genomes of two closely related lineages of the louse Polyplax serrata with different host specificities.</title>
        <authorList>
            <person name="Martinu J."/>
            <person name="Tarabai H."/>
            <person name="Stefka J."/>
            <person name="Hypsa V."/>
        </authorList>
    </citation>
    <scope>NUCLEOTIDE SEQUENCE [LARGE SCALE GENOMIC DNA]</scope>
    <source>
        <strain evidence="17">HR10_N</strain>
    </source>
</reference>
<evidence type="ECO:0000256" key="11">
    <source>
        <dbReference type="ARBA" id="ARBA00023326"/>
    </source>
</evidence>
<comment type="caution">
    <text evidence="17">The sequence shown here is derived from an EMBL/GenBank/DDBJ whole genome shotgun (WGS) entry which is preliminary data.</text>
</comment>
<keyword evidence="11" id="KW-0624">Polysaccharide degradation</keyword>
<dbReference type="SUPFAM" id="SSF57625">
    <property type="entry name" value="Invertebrate chitin-binding proteins"/>
    <property type="match status" value="5"/>
</dbReference>
<feature type="domain" description="GH18" evidence="16">
    <location>
        <begin position="750"/>
        <end position="1126"/>
    </location>
</feature>
<feature type="domain" description="GH18" evidence="16">
    <location>
        <begin position="1533"/>
        <end position="1902"/>
    </location>
</feature>
<dbReference type="InterPro" id="IPR017853">
    <property type="entry name" value="GH"/>
</dbReference>
<feature type="region of interest" description="Disordered" evidence="13">
    <location>
        <begin position="2338"/>
        <end position="2412"/>
    </location>
</feature>
<dbReference type="EMBL" id="JAWJWE010000043">
    <property type="protein sequence ID" value="KAK6617876.1"/>
    <property type="molecule type" value="Genomic_DNA"/>
</dbReference>
<dbReference type="InterPro" id="IPR011583">
    <property type="entry name" value="Chitinase_II/V-like_cat"/>
</dbReference>
<evidence type="ECO:0000256" key="13">
    <source>
        <dbReference type="SAM" id="MobiDB-lite"/>
    </source>
</evidence>
<comment type="similarity">
    <text evidence="2">Belongs to the glycosyl hydrolase 18 family. Chitinase class II subfamily.</text>
</comment>
<keyword evidence="9" id="KW-0119">Carbohydrate metabolism</keyword>
<gene>
    <name evidence="17" type="ORF">RUM43_014105</name>
</gene>
<evidence type="ECO:0000256" key="4">
    <source>
        <dbReference type="ARBA" id="ARBA00022669"/>
    </source>
</evidence>
<evidence type="ECO:0000256" key="14">
    <source>
        <dbReference type="SAM" id="SignalP"/>
    </source>
</evidence>
<comment type="catalytic activity">
    <reaction evidence="1">
        <text>Random endo-hydrolysis of N-acetyl-beta-D-glucosaminide (1-&gt;4)-beta-linkages in chitin and chitodextrins.</text>
        <dbReference type="EC" id="3.2.1.14"/>
    </reaction>
</comment>
<evidence type="ECO:0000256" key="12">
    <source>
        <dbReference type="RuleBase" id="RU000489"/>
    </source>
</evidence>
<evidence type="ECO:0000256" key="6">
    <source>
        <dbReference type="ARBA" id="ARBA00022801"/>
    </source>
</evidence>
<evidence type="ECO:0000256" key="7">
    <source>
        <dbReference type="ARBA" id="ARBA00023024"/>
    </source>
</evidence>
<feature type="domain" description="Chitin-binding type-2" evidence="15">
    <location>
        <begin position="1326"/>
        <end position="1380"/>
    </location>
</feature>
<feature type="compositionally biased region" description="Pro residues" evidence="13">
    <location>
        <begin position="1507"/>
        <end position="1517"/>
    </location>
</feature>
<sequence>MWNWIAQSSPKEMISAISLLTLLPIILAECRELNYPTSFLRDSVERVTNYPFRTPPLQVEPVQPISEKRSYLRDHVFGKFGNRNLPIREAVESLPTPLLTGETRSFSQSGRIPLRDAVEHRTNVEFFSAVNRKSKIYKFDIEYPYYVNYDPTRHQILPNYNMAYRIPSPPPFFQIERNQPLKNNSEITFNFLIPEGESNNIQKLPPYPPPLPLRSLSNFLRSPVRISNQVGQINNEHDDQDAYDKQSNKLVCYLQGWANHRKEPLKFNSNKIDPFACTHLIYAYAGIDPHTFGIYPQNEEHDIIQVLMGLNLFEIHQVDSVFQRKRYLLAGGYRSVVGLKRLNPDLKVLISVAGWSTGESKFSRMVSSAIRRQKFVKSIAKFLDTYNFDGVDLDWEFPGAEDLGGNKNDREFFSLLLEELAEVFLLRNWILSASVSPSKFRIDDGYNVKEIASHLDLINVLAFDLHSEREDVADHHSPLYRRKHDQGLDIFYNADYAIQYWIKKGAPREKLMLGIPFFGRSFSLANPEKWEPGSEIKGLGNGGPFTQDDGFLGYFEICEMFTQSNWKKNKDSSDNPYAVKGDQWIGYDDTKSVSRKVNYAKRQHLGGVALYAIDLDDYQGICGIKWPLLNTIRTELSKPLNQELLSPRPPILSQTQEKPQTPNVPVPGLVLPQTDKIPCSGQGYSPDTIDCSIYHRCEWGWKTSYKCPEFLHFDKNLGLCNWPEAARCQVREYIKEDDVHRRSLEDGDEIKIVCYFTNWAWYRKMDGKFVPEHIEPRLCTHIVYSYASLDPNEFKLKPFDVNADIDNNFYDRITRLGSLRNQGKKTKVLLAVGGWTDSAGDKYSKMVSDEGKRKDFVKSSIEFLKRYRFSGLHLDWVYPKCWQSNCNKGPDSDMENFSKLLKELNKEFKKQQPSLTLAAAISGYREVIDAGYDVASISRVVDFMSIMTYDYHGAWEKRTGHISPLYYRSGDSFPRFNTNYTMEYLVAKGADRSKLLVGIPFYGQSFTLKDEKNSGYGAPAEGPGTPGEFTKQPGMLAYYEICHNVRKKKWKVMRDSQGATGPFAVRGTQWVSYEDVKSVKEKSRYIRNMGYGGAMVWSVDLDDFNNKCCQGSFPLLKTVGRMLGHIMDEEVAHADCTRPTPPVTPPPPVTTTGFDTGSGTTTEHEHVHTTKPSWTESPTTGKPEWKPPHTTTTTRRPTTTTNESSTTKRPTTPSTATESTRDPPTRPPENCDPGKYYPDSNNCNAFYRRVTTWCILGELKKQYCVVGLHWNADSSVCDWPENAKCDTEQYVNYPAIPETTTKPPSDWWNPETTSPAVTTTTMVPPSTSCINGAYYPVPGSCNLFNICVNDHLVTQTCAHGLHWNQQQQICDWSHNVPCKSNINKFGNIDTVDIDLNLLSQPCQEGMYSNYPGSCTQYMVCMWGTYAMFSCPPDLHWNNDEKICDWPHRVNCKPNKPTTEEPDPEDENEITGGEDENENEETDEEEEDEEEEDEDDDEDEDLITDAPVHPPTVMPPSERPTSIKPPSLAHENHFKIICYFTNWAWYRQGDGKYLPENIDPNLCTHLVYGFAVLDYEKLIIKAHDSWADFDNKFYERVVAYKKKGLKVTLAIGGWNDSQGNKYSRLVNSPSSRKKFISHVIQFLQKYDFDGLDLDWEYPKCWQVDCNKGPDSDKPAFAALVRELHETFKPHGLLLSAAVSPSKTVIDAGYDVGSLGQYLDWVSVMTYDYHGQWDKKTGHVAPMYYHDDDEFYFFNANFSINYWISQGVSRRKLIMGMPLYGQSFQLENAKSNGLNAKASGPGQAGEFTKAAGFLSFYEICDKIQNKGWKVVKSPQKIMGPYTYKGNQWVSFDDVDMIKQKSEYIRKMNLGGAMIWALDLDDFNGRCGKGKYPLLSAIKNVLASPSSDSDMMTNPPPEAPPFGGVTKPTRPPNGQQTSTTDRPSDVTSWKPPSDEQFKVICYFTNWAWYRQGLGKYLPSDIDPDLCTHIIYGFAVLNSDQGIIKPHDTWADFDNKFYEKVTEFKKKGIKVLIAIGGWNDSAGDKYSRLVNNPTARSKFIAHVIEFIERHNFDGLDLDWEYPKCWQVNCEMGPDSDKSAFAAFVRELRTAFNPRGLLLSAAVSPSKRVMDAGYDIATLTQNLDWISVMTYDFHGQWDKKTGHVAPMYLHADDFDVTFHVNFSINYWINEGADRKKIVMGLPMYGQSFSLANAQMNGLNSPTYGGGEAGEFTRARGFMSYYEICHNIREKKWKMVRDRKGRMGPYAYLRDQWVSFDDQEMIKHKAEYIRYMGLGGGMIWALDLDDFRNRCQCESYPLLKTINRILRNYPGPQPICVLDGNENQIMPERPGFGETPPPTSSELPWEEEAEESDTEKPTKGPTTTIRPTKGPTTTIRPTKRPTTTQGPARPTNPTTHMPGIIDTSDCKGHLFVPHPNCNKYYICIHGRLREMNCPQGLHWNSDHCDWPANSRCKPSVPDEELHTTTTDDNEETWMTTQRPTWTTVTVRPTISTTEAESESVEETSEPPPVNSNSEYKVVCYFTNWAWYRPGIGKYSPENIDYDLCTHIAYGFAVLDPNTLTIKPHDSWADIDNEFYLKVTRLKKKGLKVLIAIGGWNDSLGNKYSRLVASSSRRRKFIETVLQFISKYNFDGLDLDWEYPKCWQVNCNAGPSEDKQNFATFVMELSKAFKPKGLLLSSAVSPSKIVIDLGYEVAKLSHYFDYISVMTYDFHGHWDKMTGHVAPLYYNSGDTYDYFNANYSINYWIEKGADRRKIIMGMPLYGQSFQLQNPKEHGLNAPSSGPGRPGEFTRAGGFLSFYEICEYVKRQGWKVVRNSIKKMGPYAYKGNQWVSYDDVSDIRQKSRFIKQMNLGGGMVWALDLDDFRNTCGCGSHPLLKTLNQELRGVGGRISDCT</sequence>
<evidence type="ECO:0000313" key="18">
    <source>
        <dbReference type="Proteomes" id="UP001372834"/>
    </source>
</evidence>
<dbReference type="Gene3D" id="3.20.20.80">
    <property type="entry name" value="Glycosidases"/>
    <property type="match status" value="5"/>
</dbReference>
<keyword evidence="6 12" id="KW-0378">Hydrolase</keyword>
<feature type="domain" description="Chitin-binding type-2" evidence="15">
    <location>
        <begin position="1399"/>
        <end position="1453"/>
    </location>
</feature>
<proteinExistence type="inferred from homology"/>
<evidence type="ECO:0000256" key="8">
    <source>
        <dbReference type="ARBA" id="ARBA00023157"/>
    </source>
</evidence>
<feature type="region of interest" description="Disordered" evidence="13">
    <location>
        <begin position="1453"/>
        <end position="1525"/>
    </location>
</feature>
<feature type="chain" id="PRO_5043051275" description="chitinase" evidence="14">
    <location>
        <begin position="29"/>
        <end position="2906"/>
    </location>
</feature>
<evidence type="ECO:0000256" key="5">
    <source>
        <dbReference type="ARBA" id="ARBA00022729"/>
    </source>
</evidence>
<dbReference type="SUPFAM" id="SSF51445">
    <property type="entry name" value="(Trans)glycosidases"/>
    <property type="match status" value="5"/>
</dbReference>
<dbReference type="InterPro" id="IPR029070">
    <property type="entry name" value="Chitinase_insertion_sf"/>
</dbReference>
<feature type="region of interest" description="Disordered" evidence="13">
    <location>
        <begin position="1903"/>
        <end position="1948"/>
    </location>
</feature>
<feature type="region of interest" description="Disordered" evidence="13">
    <location>
        <begin position="1135"/>
        <end position="1235"/>
    </location>
</feature>
<dbReference type="FunFam" id="3.10.50.10:FF:000004">
    <property type="entry name" value="Chitinase 5"/>
    <property type="match status" value="3"/>
</dbReference>
<feature type="domain" description="Chitin-binding type-2" evidence="15">
    <location>
        <begin position="2417"/>
        <end position="2468"/>
    </location>
</feature>
<feature type="domain" description="Chitin-binding type-2" evidence="15">
    <location>
        <begin position="676"/>
        <end position="730"/>
    </location>
</feature>
<feature type="signal peptide" evidence="14">
    <location>
        <begin position="1"/>
        <end position="28"/>
    </location>
</feature>
<feature type="compositionally biased region" description="Low complexity" evidence="13">
    <location>
        <begin position="2373"/>
        <end position="2398"/>
    </location>
</feature>
<evidence type="ECO:0000256" key="1">
    <source>
        <dbReference type="ARBA" id="ARBA00000822"/>
    </source>
</evidence>
<dbReference type="InterPro" id="IPR002557">
    <property type="entry name" value="Chitin-bd_dom"/>
</dbReference>
<dbReference type="SMART" id="SM00494">
    <property type="entry name" value="ChtBD2"/>
    <property type="match status" value="5"/>
</dbReference>
<evidence type="ECO:0000313" key="17">
    <source>
        <dbReference type="EMBL" id="KAK6617876.1"/>
    </source>
</evidence>
<keyword evidence="4" id="KW-0147">Chitin-binding</keyword>
<dbReference type="Pfam" id="PF00704">
    <property type="entry name" value="Glyco_hydro_18"/>
    <property type="match status" value="5"/>
</dbReference>
<feature type="domain" description="GH18" evidence="16">
    <location>
        <begin position="1954"/>
        <end position="2323"/>
    </location>
</feature>
<dbReference type="PANTHER" id="PTHR11177">
    <property type="entry name" value="CHITINASE"/>
    <property type="match status" value="1"/>
</dbReference>
<dbReference type="GO" id="GO:0000272">
    <property type="term" value="P:polysaccharide catabolic process"/>
    <property type="evidence" value="ECO:0007669"/>
    <property type="project" value="UniProtKB-KW"/>
</dbReference>
<dbReference type="CDD" id="cd02872">
    <property type="entry name" value="GH18_chitolectin_chitotriosidase"/>
    <property type="match status" value="4"/>
</dbReference>
<dbReference type="FunFam" id="2.170.140.10:FF:000004">
    <property type="entry name" value="Chitinase 5"/>
    <property type="match status" value="1"/>
</dbReference>
<dbReference type="Proteomes" id="UP001372834">
    <property type="component" value="Unassembled WGS sequence"/>
</dbReference>